<dbReference type="Pfam" id="PF00480">
    <property type="entry name" value="ROK"/>
    <property type="match status" value="2"/>
</dbReference>
<dbReference type="PANTHER" id="PTHR18964:SF173">
    <property type="entry name" value="GLUCOKINASE"/>
    <property type="match status" value="1"/>
</dbReference>
<reference evidence="2 3" key="1">
    <citation type="submission" date="2021-01" db="EMBL/GenBank/DDBJ databases">
        <title>Whole genome shotgun sequence of Actinoplanes durhamensis NBRC 14914.</title>
        <authorList>
            <person name="Komaki H."/>
            <person name="Tamura T."/>
        </authorList>
    </citation>
    <scope>NUCLEOTIDE SEQUENCE [LARGE SCALE GENOMIC DNA]</scope>
    <source>
        <strain evidence="2 3">NBRC 14914</strain>
    </source>
</reference>
<dbReference type="SUPFAM" id="SSF53067">
    <property type="entry name" value="Actin-like ATPase domain"/>
    <property type="match status" value="3"/>
</dbReference>
<evidence type="ECO:0000256" key="1">
    <source>
        <dbReference type="ARBA" id="ARBA00006479"/>
    </source>
</evidence>
<accession>A0ABQ3ZD97</accession>
<dbReference type="RefSeq" id="WP_203735656.1">
    <property type="nucleotide sequence ID" value="NZ_BAAATX010000049.1"/>
</dbReference>
<dbReference type="InterPro" id="IPR036390">
    <property type="entry name" value="WH_DNA-bd_sf"/>
</dbReference>
<proteinExistence type="inferred from homology"/>
<evidence type="ECO:0000313" key="2">
    <source>
        <dbReference type="EMBL" id="GIE07823.1"/>
    </source>
</evidence>
<name>A0ABQ3ZD97_9ACTN</name>
<comment type="caution">
    <text evidence="2">The sequence shown here is derived from an EMBL/GenBank/DDBJ whole genome shotgun (WGS) entry which is preliminary data.</text>
</comment>
<evidence type="ECO:0008006" key="4">
    <source>
        <dbReference type="Google" id="ProtNLM"/>
    </source>
</evidence>
<dbReference type="PANTHER" id="PTHR18964">
    <property type="entry name" value="ROK (REPRESSOR, ORF, KINASE) FAMILY"/>
    <property type="match status" value="1"/>
</dbReference>
<dbReference type="InterPro" id="IPR049874">
    <property type="entry name" value="ROK_cs"/>
</dbReference>
<dbReference type="Gene3D" id="1.10.10.10">
    <property type="entry name" value="Winged helix-like DNA-binding domain superfamily/Winged helix DNA-binding domain"/>
    <property type="match status" value="2"/>
</dbReference>
<dbReference type="Gene3D" id="3.30.420.40">
    <property type="match status" value="4"/>
</dbReference>
<sequence>MHHRDLILAAVRETGGAGRTDLVRRTGMARATVNALVAELLAEGVLAEEEASADGSRPGRPARLLTLGANAGVVVGALVAASGVRVAAADLSGTILAERSAAADPEDGSAGLDTLVGLITEAVGGRRVWAAMLGLSAPVAGGVVQPSSVLPGWAGVNPGVELRRRLGHPVGVRNDADLALIGELRHGVAAGRRDVCYLRIATGIGCGLLLDGVVQHGASGVAGEIGHVQVDETGTLCRCGNRGCLETIASPREVLAALSSMYGEEVNAVRAVQLAASDAIAERVLADAGRMIGRVVADLANTVNPALVVLDGPLITEHGPLVAGVADSVRRYAQPEVADALEVRAGELGDRAALIGAVTAALHGTPVARHVAPAAGPPAARERDHRRDAVLDLLRQRGVLARSDIARITRLPRAAVADLLDGLAADSLVEPCDPPAGAARSGRPSPHFRAVVAAGVLAGMAIRADGVQAILTDTAGNRLHEAFEPRPMSMAGEPHIRDAGELTLSLLAAHGHTTADLKGAVVSVPAPVHPVTGRFGPRGVLPIFAGFSPAEQIAEILGVPVTAGNNAHLAALAETRRGAARGARDVLYLRADQFTGAGIVAGGRMYRGAIGYAGEVGHLNVREVGPLCICGSRGCLSTYLSPRYFLPLGGPPSEERFLELVSGGDRPAQRALLDAGRLIGRTVAPLCNALNPQIVVVGGHFIEAGPYVVDGIRESLQRHCAPAAAAALTVRPASLGADAEIVGAVESLL</sequence>
<organism evidence="2 3">
    <name type="scientific">Paractinoplanes durhamensis</name>
    <dbReference type="NCBI Taxonomy" id="113563"/>
    <lineage>
        <taxon>Bacteria</taxon>
        <taxon>Bacillati</taxon>
        <taxon>Actinomycetota</taxon>
        <taxon>Actinomycetes</taxon>
        <taxon>Micromonosporales</taxon>
        <taxon>Micromonosporaceae</taxon>
        <taxon>Paractinoplanes</taxon>
    </lineage>
</organism>
<protein>
    <recommendedName>
        <fullName evidence="4">ROK family protein</fullName>
    </recommendedName>
</protein>
<dbReference type="InterPro" id="IPR036388">
    <property type="entry name" value="WH-like_DNA-bd_sf"/>
</dbReference>
<evidence type="ECO:0000313" key="3">
    <source>
        <dbReference type="Proteomes" id="UP000637628"/>
    </source>
</evidence>
<gene>
    <name evidence="2" type="ORF">Adu01nite_91730</name>
</gene>
<dbReference type="InterPro" id="IPR000600">
    <property type="entry name" value="ROK"/>
</dbReference>
<keyword evidence="3" id="KW-1185">Reference proteome</keyword>
<dbReference type="PROSITE" id="PS01125">
    <property type="entry name" value="ROK"/>
    <property type="match status" value="1"/>
</dbReference>
<dbReference type="SUPFAM" id="SSF46785">
    <property type="entry name" value="Winged helix' DNA-binding domain"/>
    <property type="match status" value="2"/>
</dbReference>
<dbReference type="EMBL" id="BOML01000090">
    <property type="protein sequence ID" value="GIE07823.1"/>
    <property type="molecule type" value="Genomic_DNA"/>
</dbReference>
<dbReference type="Proteomes" id="UP000637628">
    <property type="component" value="Unassembled WGS sequence"/>
</dbReference>
<comment type="similarity">
    <text evidence="1">Belongs to the ROK (NagC/XylR) family.</text>
</comment>
<dbReference type="InterPro" id="IPR043129">
    <property type="entry name" value="ATPase_NBD"/>
</dbReference>